<feature type="chain" id="PRO_5028152848" description="Outer membrane lipoprotein-sorting protein" evidence="1">
    <location>
        <begin position="24"/>
        <end position="211"/>
    </location>
</feature>
<dbReference type="Proteomes" id="UP000553059">
    <property type="component" value="Unassembled WGS sequence"/>
</dbReference>
<organism evidence="2 3">
    <name type="scientific">Desulfitobacterium dehalogenans</name>
    <dbReference type="NCBI Taxonomy" id="36854"/>
    <lineage>
        <taxon>Bacteria</taxon>
        <taxon>Bacillati</taxon>
        <taxon>Bacillota</taxon>
        <taxon>Clostridia</taxon>
        <taxon>Eubacteriales</taxon>
        <taxon>Desulfitobacteriaceae</taxon>
        <taxon>Desulfitobacterium</taxon>
    </lineage>
</organism>
<dbReference type="AlphaFoldDB" id="A0A7C6Z5R1"/>
<evidence type="ECO:0000313" key="2">
    <source>
        <dbReference type="EMBL" id="HHY27908.1"/>
    </source>
</evidence>
<sequence>MRRKLFWVILICILFFTAGCAKSTDLNDLINMSRDIQEFYYEERNSEGIVFDGKVWAKDNQFKREVTIYSNNVAVDTIGYIRDGSGKMTKYKVLSKNTSAAVATGMIGKFEGIRGNSFLRYIDMIDPKSAEIVGTEKVEGRQSVIVKTNIANRVDPSKIWIDKKTGVPTKIEFTENGKVLTSLTYKKIKIGSGSVSDKGFSVPESAIILEE</sequence>
<gene>
    <name evidence="2" type="ORF">GX523_14420</name>
</gene>
<evidence type="ECO:0008006" key="4">
    <source>
        <dbReference type="Google" id="ProtNLM"/>
    </source>
</evidence>
<dbReference type="EMBL" id="DUTF01000316">
    <property type="protein sequence ID" value="HHY27908.1"/>
    <property type="molecule type" value="Genomic_DNA"/>
</dbReference>
<reference evidence="2 3" key="1">
    <citation type="journal article" date="2020" name="Biotechnol. Biofuels">
        <title>New insights from the biogas microbiome by comprehensive genome-resolved metagenomics of nearly 1600 species originating from multiple anaerobic digesters.</title>
        <authorList>
            <person name="Campanaro S."/>
            <person name="Treu L."/>
            <person name="Rodriguez-R L.M."/>
            <person name="Kovalovszki A."/>
            <person name="Ziels R.M."/>
            <person name="Maus I."/>
            <person name="Zhu X."/>
            <person name="Kougias P.G."/>
            <person name="Basile A."/>
            <person name="Luo G."/>
            <person name="Schluter A."/>
            <person name="Konstantinidis K.T."/>
            <person name="Angelidaki I."/>
        </authorList>
    </citation>
    <scope>NUCLEOTIDE SEQUENCE [LARGE SCALE GENOMIC DNA]</scope>
    <source>
        <strain evidence="2">AS05jafATM_4</strain>
    </source>
</reference>
<protein>
    <recommendedName>
        <fullName evidence="4">Outer membrane lipoprotein-sorting protein</fullName>
    </recommendedName>
</protein>
<feature type="signal peptide" evidence="1">
    <location>
        <begin position="1"/>
        <end position="23"/>
    </location>
</feature>
<name>A0A7C6Z5R1_9FIRM</name>
<keyword evidence="1" id="KW-0732">Signal</keyword>
<dbReference type="Gene3D" id="2.50.20.10">
    <property type="entry name" value="Lipoprotein localisation LolA/LolB/LppX"/>
    <property type="match status" value="1"/>
</dbReference>
<dbReference type="PROSITE" id="PS51257">
    <property type="entry name" value="PROKAR_LIPOPROTEIN"/>
    <property type="match status" value="1"/>
</dbReference>
<comment type="caution">
    <text evidence="2">The sequence shown here is derived from an EMBL/GenBank/DDBJ whole genome shotgun (WGS) entry which is preliminary data.</text>
</comment>
<proteinExistence type="predicted"/>
<evidence type="ECO:0000256" key="1">
    <source>
        <dbReference type="SAM" id="SignalP"/>
    </source>
</evidence>
<evidence type="ECO:0000313" key="3">
    <source>
        <dbReference type="Proteomes" id="UP000553059"/>
    </source>
</evidence>
<accession>A0A7C6Z5R1</accession>